<comment type="pathway">
    <text evidence="1 11">Purine metabolism; IMP biosynthesis via de novo pathway; 5-amino-1-(5-phospho-D-ribosyl)imidazole-4-carboxamide from 5-amino-1-(5-phospho-D-ribosyl)imidazole-4-carboxylate: step 1/2.</text>
</comment>
<dbReference type="PROSITE" id="PS01057">
    <property type="entry name" value="SAICAR_SYNTHETASE_1"/>
    <property type="match status" value="1"/>
</dbReference>
<gene>
    <name evidence="11" type="primary">purC</name>
    <name evidence="13" type="ORF">RA086_10565</name>
</gene>
<evidence type="ECO:0000256" key="1">
    <source>
        <dbReference type="ARBA" id="ARBA00004672"/>
    </source>
</evidence>
<dbReference type="NCBIfam" id="TIGR00081">
    <property type="entry name" value="purC"/>
    <property type="match status" value="1"/>
</dbReference>
<dbReference type="CDD" id="cd01415">
    <property type="entry name" value="SAICAR_synt_PurC"/>
    <property type="match status" value="1"/>
</dbReference>
<evidence type="ECO:0000256" key="5">
    <source>
        <dbReference type="ARBA" id="ARBA00022598"/>
    </source>
</evidence>
<dbReference type="SUPFAM" id="SSF56104">
    <property type="entry name" value="SAICAR synthase-like"/>
    <property type="match status" value="1"/>
</dbReference>
<evidence type="ECO:0000256" key="7">
    <source>
        <dbReference type="ARBA" id="ARBA00022755"/>
    </source>
</evidence>
<dbReference type="Gene3D" id="3.30.470.20">
    <property type="entry name" value="ATP-grasp fold, B domain"/>
    <property type="match status" value="1"/>
</dbReference>
<dbReference type="HAMAP" id="MF_00137">
    <property type="entry name" value="SAICAR_synth"/>
    <property type="match status" value="1"/>
</dbReference>
<keyword evidence="6 11" id="KW-0547">Nucleotide-binding</keyword>
<dbReference type="GO" id="GO:0004639">
    <property type="term" value="F:phosphoribosylaminoimidazolesuccinocarboxamide synthase activity"/>
    <property type="evidence" value="ECO:0007669"/>
    <property type="project" value="UniProtKB-EC"/>
</dbReference>
<dbReference type="EMBL" id="JAVCWF010000001">
    <property type="protein sequence ID" value="MDQ7938052.1"/>
    <property type="molecule type" value="Genomic_DNA"/>
</dbReference>
<dbReference type="InterPro" id="IPR001636">
    <property type="entry name" value="SAICAR_synth"/>
</dbReference>
<keyword evidence="7 11" id="KW-0658">Purine biosynthesis</keyword>
<name>A0ABU1AAS9_9LACO</name>
<evidence type="ECO:0000313" key="13">
    <source>
        <dbReference type="EMBL" id="MDQ7938052.1"/>
    </source>
</evidence>
<dbReference type="InterPro" id="IPR018236">
    <property type="entry name" value="SAICAR_synthetase_CS"/>
</dbReference>
<protein>
    <recommendedName>
        <fullName evidence="4 11">Phosphoribosylaminoimidazole-succinocarboxamide synthase</fullName>
        <ecNumber evidence="3 11">6.3.2.6</ecNumber>
    </recommendedName>
    <alternativeName>
        <fullName evidence="9 11">SAICAR synthetase</fullName>
    </alternativeName>
</protein>
<evidence type="ECO:0000256" key="11">
    <source>
        <dbReference type="HAMAP-Rule" id="MF_00137"/>
    </source>
</evidence>
<reference evidence="13 14" key="1">
    <citation type="journal article" date="2023" name="Int. J. Syst. Evol. Microbiol.">
        <title>Lactiplantibacillus brownii sp. nov., a novel psychrotolerant species isolated from sauerkraut.</title>
        <authorList>
            <person name="Heng Y.C."/>
            <person name="Silvaraju S."/>
            <person name="Lee J.K.Y."/>
            <person name="Kittelmann S."/>
        </authorList>
    </citation>
    <scope>NUCLEOTIDE SEQUENCE [LARGE SCALE GENOMIC DNA]</scope>
    <source>
        <strain evidence="13 14">WILCCON 0030</strain>
    </source>
</reference>
<feature type="domain" description="SAICAR synthetase/ADE2 N-terminal" evidence="12">
    <location>
        <begin position="11"/>
        <end position="236"/>
    </location>
</feature>
<comment type="similarity">
    <text evidence="2 11">Belongs to the SAICAR synthetase family.</text>
</comment>
<dbReference type="PANTHER" id="PTHR43599">
    <property type="entry name" value="MULTIFUNCTIONAL PROTEIN ADE2"/>
    <property type="match status" value="1"/>
</dbReference>
<evidence type="ECO:0000256" key="6">
    <source>
        <dbReference type="ARBA" id="ARBA00022741"/>
    </source>
</evidence>
<evidence type="ECO:0000256" key="4">
    <source>
        <dbReference type="ARBA" id="ARBA00016460"/>
    </source>
</evidence>
<dbReference type="EC" id="6.3.2.6" evidence="3 11"/>
<dbReference type="PROSITE" id="PS01058">
    <property type="entry name" value="SAICAR_SYNTHETASE_2"/>
    <property type="match status" value="1"/>
</dbReference>
<dbReference type="Gene3D" id="3.30.200.20">
    <property type="entry name" value="Phosphorylase Kinase, domain 1"/>
    <property type="match status" value="1"/>
</dbReference>
<sequence length="245" mass="27483">MMTAIEKGDLLYTGKAKEMYATNDPEVLWVQYLDQATALNGKRKVVVDQKGRLNNRISSLIFKDLAQHGIPNHFIDQPSAYVQLVRRVKMIPLETVVRNAASGSFERKFAVPHLTAFATPVLEFFYKSDALDDPFINDSQVAALKIVSADVVAEMKRQARLVNDRLQEIFAAMGIQLVDFKIEFGLTTTGQVLLADEISPDSCRLVDKKTQKSLDKDVFRKNLGDLTTVYQEVLTRLATVEGSQQ</sequence>
<evidence type="ECO:0000256" key="8">
    <source>
        <dbReference type="ARBA" id="ARBA00022840"/>
    </source>
</evidence>
<evidence type="ECO:0000256" key="2">
    <source>
        <dbReference type="ARBA" id="ARBA00010190"/>
    </source>
</evidence>
<dbReference type="Pfam" id="PF01259">
    <property type="entry name" value="SAICAR_synt"/>
    <property type="match status" value="1"/>
</dbReference>
<keyword evidence="8 11" id="KW-0067">ATP-binding</keyword>
<evidence type="ECO:0000259" key="12">
    <source>
        <dbReference type="Pfam" id="PF01259"/>
    </source>
</evidence>
<dbReference type="Proteomes" id="UP001227831">
    <property type="component" value="Unassembled WGS sequence"/>
</dbReference>
<evidence type="ECO:0000256" key="10">
    <source>
        <dbReference type="ARBA" id="ARBA00048475"/>
    </source>
</evidence>
<keyword evidence="14" id="KW-1185">Reference proteome</keyword>
<dbReference type="RefSeq" id="WP_308704463.1">
    <property type="nucleotide sequence ID" value="NZ_AP027463.1"/>
</dbReference>
<organism evidence="13 14">
    <name type="scientific">Lactiplantibacillus brownii</name>
    <dbReference type="NCBI Taxonomy" id="3069269"/>
    <lineage>
        <taxon>Bacteria</taxon>
        <taxon>Bacillati</taxon>
        <taxon>Bacillota</taxon>
        <taxon>Bacilli</taxon>
        <taxon>Lactobacillales</taxon>
        <taxon>Lactobacillaceae</taxon>
        <taxon>Lactiplantibacillus</taxon>
    </lineage>
</organism>
<dbReference type="InterPro" id="IPR033934">
    <property type="entry name" value="SAICAR_synt_PurC"/>
</dbReference>
<keyword evidence="5 11" id="KW-0436">Ligase</keyword>
<accession>A0ABU1AAS9</accession>
<dbReference type="InterPro" id="IPR028923">
    <property type="entry name" value="SAICAR_synt/ADE2_N"/>
</dbReference>
<evidence type="ECO:0000313" key="14">
    <source>
        <dbReference type="Proteomes" id="UP001227831"/>
    </source>
</evidence>
<comment type="caution">
    <text evidence="13">The sequence shown here is derived from an EMBL/GenBank/DDBJ whole genome shotgun (WGS) entry which is preliminary data.</text>
</comment>
<dbReference type="PANTHER" id="PTHR43599:SF3">
    <property type="entry name" value="SI:DKEY-6E2.2"/>
    <property type="match status" value="1"/>
</dbReference>
<comment type="catalytic activity">
    <reaction evidence="10 11">
        <text>5-amino-1-(5-phospho-D-ribosyl)imidazole-4-carboxylate + L-aspartate + ATP = (2S)-2-[5-amino-1-(5-phospho-beta-D-ribosyl)imidazole-4-carboxamido]succinate + ADP + phosphate + 2 H(+)</text>
        <dbReference type="Rhea" id="RHEA:22628"/>
        <dbReference type="ChEBI" id="CHEBI:15378"/>
        <dbReference type="ChEBI" id="CHEBI:29991"/>
        <dbReference type="ChEBI" id="CHEBI:30616"/>
        <dbReference type="ChEBI" id="CHEBI:43474"/>
        <dbReference type="ChEBI" id="CHEBI:58443"/>
        <dbReference type="ChEBI" id="CHEBI:77657"/>
        <dbReference type="ChEBI" id="CHEBI:456216"/>
        <dbReference type="EC" id="6.3.2.6"/>
    </reaction>
</comment>
<evidence type="ECO:0000256" key="3">
    <source>
        <dbReference type="ARBA" id="ARBA00012217"/>
    </source>
</evidence>
<dbReference type="InterPro" id="IPR050089">
    <property type="entry name" value="SAICAR_synthetase"/>
</dbReference>
<proteinExistence type="inferred from homology"/>
<evidence type="ECO:0000256" key="9">
    <source>
        <dbReference type="ARBA" id="ARBA00030409"/>
    </source>
</evidence>